<dbReference type="EMBL" id="FNRT01000001">
    <property type="protein sequence ID" value="SEB28595.1"/>
    <property type="molecule type" value="Genomic_DNA"/>
</dbReference>
<dbReference type="Gene3D" id="2.40.30.10">
    <property type="entry name" value="Translation factors"/>
    <property type="match status" value="1"/>
</dbReference>
<organism evidence="2 3">
    <name type="scientific">Nocardioides exalbidus</name>
    <dbReference type="NCBI Taxonomy" id="402596"/>
    <lineage>
        <taxon>Bacteria</taxon>
        <taxon>Bacillati</taxon>
        <taxon>Actinomycetota</taxon>
        <taxon>Actinomycetes</taxon>
        <taxon>Propionibacteriales</taxon>
        <taxon>Nocardioidaceae</taxon>
        <taxon>Nocardioides</taxon>
    </lineage>
</organism>
<dbReference type="Proteomes" id="UP000198742">
    <property type="component" value="Unassembled WGS sequence"/>
</dbReference>
<dbReference type="PANTHER" id="PTHR30157">
    <property type="entry name" value="FERRIC REDUCTASE, NADPH-DEPENDENT"/>
    <property type="match status" value="1"/>
</dbReference>
<accession>A0A1H4I3W3</accession>
<protein>
    <submittedName>
        <fullName evidence="2">NADPH-dependent ferric siderophore reductase, contains FAD-binding and SIP domains</fullName>
    </submittedName>
</protein>
<dbReference type="InterPro" id="IPR039374">
    <property type="entry name" value="SIP_fam"/>
</dbReference>
<evidence type="ECO:0000313" key="3">
    <source>
        <dbReference type="Proteomes" id="UP000198742"/>
    </source>
</evidence>
<dbReference type="InterPro" id="IPR007037">
    <property type="entry name" value="SIP_rossman_dom"/>
</dbReference>
<evidence type="ECO:0000313" key="2">
    <source>
        <dbReference type="EMBL" id="SEB28595.1"/>
    </source>
</evidence>
<dbReference type="SUPFAM" id="SSF63380">
    <property type="entry name" value="Riboflavin synthase domain-like"/>
    <property type="match status" value="1"/>
</dbReference>
<dbReference type="InterPro" id="IPR017938">
    <property type="entry name" value="Riboflavin_synthase-like_b-brl"/>
</dbReference>
<dbReference type="STRING" id="402596.SAMN04489844_0042"/>
<dbReference type="InterPro" id="IPR017927">
    <property type="entry name" value="FAD-bd_FR_type"/>
</dbReference>
<dbReference type="Pfam" id="PF08021">
    <property type="entry name" value="FAD_binding_9"/>
    <property type="match status" value="1"/>
</dbReference>
<dbReference type="GO" id="GO:0016491">
    <property type="term" value="F:oxidoreductase activity"/>
    <property type="evidence" value="ECO:0007669"/>
    <property type="project" value="InterPro"/>
</dbReference>
<dbReference type="Pfam" id="PF04954">
    <property type="entry name" value="SIP"/>
    <property type="match status" value="1"/>
</dbReference>
<keyword evidence="3" id="KW-1185">Reference proteome</keyword>
<dbReference type="InterPro" id="IPR013113">
    <property type="entry name" value="SIP_FAD-bd"/>
</dbReference>
<dbReference type="AlphaFoldDB" id="A0A1H4I3W3"/>
<reference evidence="3" key="1">
    <citation type="submission" date="2016-10" db="EMBL/GenBank/DDBJ databases">
        <authorList>
            <person name="Varghese N."/>
            <person name="Submissions S."/>
        </authorList>
    </citation>
    <scope>NUCLEOTIDE SEQUENCE [LARGE SCALE GENOMIC DNA]</scope>
    <source>
        <strain evidence="3">DSM 22017</strain>
    </source>
</reference>
<dbReference type="CDD" id="cd06193">
    <property type="entry name" value="siderophore_interacting"/>
    <property type="match status" value="1"/>
</dbReference>
<sequence length="302" mass="32790">MPALPQVPMRVHRAEVVRVEELAPWLRRVVLGGAGLADFESTGVGDEYLRVMFPPAGEAEPRLPVVEDGVFDFGQVDLALLRTYTVRDHDPVAGEVTIDFVVHDGGVASTWARSARPGDVVGLNSPTAMYDAPADLSWQVLAADAAALPALSRIIENTPVEVRTRVVLELPDADTDVPLPTHPGLDPDSDVVRIVSGNGHGPSRLPEVVESLTRPDGVGYVWVAGESKALRGVRKHLRHALGLPASAYKSVGYWIEDAEKWREDYDALDAGTRAALEALWESDRPEEDIEDEYDARLTALGL</sequence>
<proteinExistence type="predicted"/>
<dbReference type="Gene3D" id="3.40.50.80">
    <property type="entry name" value="Nucleotide-binding domain of ferredoxin-NADP reductase (FNR) module"/>
    <property type="match status" value="1"/>
</dbReference>
<feature type="domain" description="FAD-binding FR-type" evidence="1">
    <location>
        <begin position="9"/>
        <end position="133"/>
    </location>
</feature>
<name>A0A1H4I3W3_9ACTN</name>
<evidence type="ECO:0000259" key="1">
    <source>
        <dbReference type="PROSITE" id="PS51384"/>
    </source>
</evidence>
<dbReference type="RefSeq" id="WP_217630212.1">
    <property type="nucleotide sequence ID" value="NZ_FNRT01000001.1"/>
</dbReference>
<gene>
    <name evidence="2" type="ORF">SAMN04489844_0042</name>
</gene>
<dbReference type="PROSITE" id="PS51384">
    <property type="entry name" value="FAD_FR"/>
    <property type="match status" value="1"/>
</dbReference>
<dbReference type="InterPro" id="IPR039261">
    <property type="entry name" value="FNR_nucleotide-bd"/>
</dbReference>
<dbReference type="PANTHER" id="PTHR30157:SF0">
    <property type="entry name" value="NADPH-DEPENDENT FERRIC-CHELATE REDUCTASE"/>
    <property type="match status" value="1"/>
</dbReference>